<sequence>MCFQTWLYSHIHFVSQPLPVVIIFDAGNVVVVVRIVVGVPSDQVQTAQSAWSTGVGVGAGIVASGWILRAVASVRIEQPGLASAEVLYDRTNVGPQALSLDRSDVEILGRFGLQLLLGLLLRHRRMLVLEADGGCLRRWQRFARREVAKLGGHVLLVGHVGQS</sequence>
<dbReference type="EMBL" id="HBUE01211387">
    <property type="protein sequence ID" value="CAG6534584.1"/>
    <property type="molecule type" value="Transcribed_RNA"/>
</dbReference>
<reference evidence="1" key="1">
    <citation type="submission" date="2021-05" db="EMBL/GenBank/DDBJ databases">
        <authorList>
            <person name="Alioto T."/>
            <person name="Alioto T."/>
            <person name="Gomez Garrido J."/>
        </authorList>
    </citation>
    <scope>NUCLEOTIDE SEQUENCE</scope>
</reference>
<dbReference type="AlphaFoldDB" id="A0A8D8P3A5"/>
<accession>A0A8D8P3A5</accession>
<proteinExistence type="predicted"/>
<organism evidence="1">
    <name type="scientific">Culex pipiens</name>
    <name type="common">House mosquito</name>
    <dbReference type="NCBI Taxonomy" id="7175"/>
    <lineage>
        <taxon>Eukaryota</taxon>
        <taxon>Metazoa</taxon>
        <taxon>Ecdysozoa</taxon>
        <taxon>Arthropoda</taxon>
        <taxon>Hexapoda</taxon>
        <taxon>Insecta</taxon>
        <taxon>Pterygota</taxon>
        <taxon>Neoptera</taxon>
        <taxon>Endopterygota</taxon>
        <taxon>Diptera</taxon>
        <taxon>Nematocera</taxon>
        <taxon>Culicoidea</taxon>
        <taxon>Culicidae</taxon>
        <taxon>Culicinae</taxon>
        <taxon>Culicini</taxon>
        <taxon>Culex</taxon>
        <taxon>Culex</taxon>
    </lineage>
</organism>
<name>A0A8D8P3A5_CULPI</name>
<protein>
    <submittedName>
        <fullName evidence="1">(northern house mosquito) hypothetical protein</fullName>
    </submittedName>
</protein>
<dbReference type="EMBL" id="HBUE01317823">
    <property type="protein sequence ID" value="CAG6586532.1"/>
    <property type="molecule type" value="Transcribed_RNA"/>
</dbReference>
<evidence type="ECO:0000313" key="1">
    <source>
        <dbReference type="EMBL" id="CAG6586538.1"/>
    </source>
</evidence>
<dbReference type="EMBL" id="HBUE01211389">
    <property type="protein sequence ID" value="CAG6534590.1"/>
    <property type="molecule type" value="Transcribed_RNA"/>
</dbReference>
<dbReference type="EMBL" id="HBUE01317825">
    <property type="protein sequence ID" value="CAG6586538.1"/>
    <property type="molecule type" value="Transcribed_RNA"/>
</dbReference>